<sequence length="146" mass="16917">MIRKMEQKDSEAFVEMSNEFYHSDAVLHSIPESFIRKTFDELMAGSPYIDGYIFECDGEEAGYSLLSITYSNEAGGLVVWVEEIYILPKFQGRGIGKEYMDFIEEAYKGKAARIRLEVEEANERAINIYKNKGYKQLDYVQMYKGK</sequence>
<gene>
    <name evidence="4" type="ORF">EI981_05200</name>
</gene>
<organism evidence="4 5">
    <name type="scientific">Paenibacillus lutimineralis</name>
    <dbReference type="NCBI Taxonomy" id="2707005"/>
    <lineage>
        <taxon>Bacteria</taxon>
        <taxon>Bacillati</taxon>
        <taxon>Bacillota</taxon>
        <taxon>Bacilli</taxon>
        <taxon>Bacillales</taxon>
        <taxon>Paenibacillaceae</taxon>
        <taxon>Paenibacillus</taxon>
    </lineage>
</organism>
<dbReference type="CDD" id="cd04301">
    <property type="entry name" value="NAT_SF"/>
    <property type="match status" value="1"/>
</dbReference>
<keyword evidence="5" id="KW-1185">Reference proteome</keyword>
<dbReference type="KEGG" id="plut:EI981_05200"/>
<dbReference type="Proteomes" id="UP000270678">
    <property type="component" value="Chromosome"/>
</dbReference>
<evidence type="ECO:0000259" key="3">
    <source>
        <dbReference type="PROSITE" id="PS51186"/>
    </source>
</evidence>
<dbReference type="PANTHER" id="PTHR10545:SF29">
    <property type="entry name" value="GH14572P-RELATED"/>
    <property type="match status" value="1"/>
</dbReference>
<feature type="domain" description="N-acetyltransferase" evidence="3">
    <location>
        <begin position="1"/>
        <end position="146"/>
    </location>
</feature>
<dbReference type="AlphaFoldDB" id="A0A3S9V6E4"/>
<dbReference type="InterPro" id="IPR000182">
    <property type="entry name" value="GNAT_dom"/>
</dbReference>
<dbReference type="Pfam" id="PF00583">
    <property type="entry name" value="Acetyltransf_1"/>
    <property type="match status" value="1"/>
</dbReference>
<reference evidence="5" key="1">
    <citation type="submission" date="2018-12" db="EMBL/GenBank/DDBJ databases">
        <title>Complete genome sequence of Paenibacillus sp. MBLB1234.</title>
        <authorList>
            <person name="Nam Y.-D."/>
            <person name="Kang J."/>
            <person name="Chung W.-H."/>
            <person name="Park Y.S."/>
        </authorList>
    </citation>
    <scope>NUCLEOTIDE SEQUENCE [LARGE SCALE GENOMIC DNA]</scope>
    <source>
        <strain evidence="5">MBLB1234</strain>
    </source>
</reference>
<evidence type="ECO:0000256" key="1">
    <source>
        <dbReference type="ARBA" id="ARBA00022679"/>
    </source>
</evidence>
<name>A0A3S9V6E4_9BACL</name>
<dbReference type="EMBL" id="CP034346">
    <property type="protein sequence ID" value="AZS18147.1"/>
    <property type="molecule type" value="Genomic_DNA"/>
</dbReference>
<evidence type="ECO:0000313" key="5">
    <source>
        <dbReference type="Proteomes" id="UP000270678"/>
    </source>
</evidence>
<accession>A0A3S9V6E4</accession>
<protein>
    <submittedName>
        <fullName evidence="4">N-acetyltransferase</fullName>
    </submittedName>
</protein>
<keyword evidence="2" id="KW-0012">Acyltransferase</keyword>
<dbReference type="GO" id="GO:0008080">
    <property type="term" value="F:N-acetyltransferase activity"/>
    <property type="evidence" value="ECO:0007669"/>
    <property type="project" value="UniProtKB-ARBA"/>
</dbReference>
<dbReference type="OrthoDB" id="9789603at2"/>
<evidence type="ECO:0000256" key="2">
    <source>
        <dbReference type="ARBA" id="ARBA00023315"/>
    </source>
</evidence>
<keyword evidence="1 4" id="KW-0808">Transferase</keyword>
<evidence type="ECO:0000313" key="4">
    <source>
        <dbReference type="EMBL" id="AZS18147.1"/>
    </source>
</evidence>
<dbReference type="InterPro" id="IPR016181">
    <property type="entry name" value="Acyl_CoA_acyltransferase"/>
</dbReference>
<dbReference type="PROSITE" id="PS51186">
    <property type="entry name" value="GNAT"/>
    <property type="match status" value="1"/>
</dbReference>
<dbReference type="Gene3D" id="3.40.630.30">
    <property type="match status" value="1"/>
</dbReference>
<dbReference type="SUPFAM" id="SSF55729">
    <property type="entry name" value="Acyl-CoA N-acyltransferases (Nat)"/>
    <property type="match status" value="1"/>
</dbReference>
<proteinExistence type="predicted"/>
<dbReference type="PANTHER" id="PTHR10545">
    <property type="entry name" value="DIAMINE N-ACETYLTRANSFERASE"/>
    <property type="match status" value="1"/>
</dbReference>
<dbReference type="InterPro" id="IPR051016">
    <property type="entry name" value="Diverse_Substrate_AcTransf"/>
</dbReference>